<dbReference type="Gene3D" id="3.30.930.10">
    <property type="entry name" value="Bira Bifunctional Protein, Domain 2"/>
    <property type="match status" value="1"/>
</dbReference>
<name>A0A831PSA6_9BACT</name>
<sequence length="212" mass="24123">VLSSFQVSGRGQRGNRWESEAGKNLLASMVVFPEFLPVQRQFYLSKIISIGMVDWLSQHVDGVSVKWPNDIFVGKRKIAGILIETSVQGSSFHSAVIGVGLNLNQEKFSPELPNPVSLKQLTDKTYPPETVAQEIQQRFMEWYAKLQTGFYAEVDSVYHSHLFRMNEWSMFRSEGVAWEGRILGTGEFGNLIIENRSGKKFGYAFKEVEFIF</sequence>
<feature type="non-terminal residue" evidence="3">
    <location>
        <position position="1"/>
    </location>
</feature>
<dbReference type="EC" id="6.3.4.15" evidence="3"/>
<organism evidence="3">
    <name type="scientific">Mariniphaga anaerophila</name>
    <dbReference type="NCBI Taxonomy" id="1484053"/>
    <lineage>
        <taxon>Bacteria</taxon>
        <taxon>Pseudomonadati</taxon>
        <taxon>Bacteroidota</taxon>
        <taxon>Bacteroidia</taxon>
        <taxon>Marinilabiliales</taxon>
        <taxon>Prolixibacteraceae</taxon>
        <taxon>Mariniphaga</taxon>
    </lineage>
</organism>
<dbReference type="GO" id="GO:0004077">
    <property type="term" value="F:biotin--[biotin carboxyl-carrier protein] ligase activity"/>
    <property type="evidence" value="ECO:0007669"/>
    <property type="project" value="UniProtKB-EC"/>
</dbReference>
<dbReference type="CDD" id="cd16442">
    <property type="entry name" value="BPL"/>
    <property type="match status" value="1"/>
</dbReference>
<keyword evidence="1 3" id="KW-0436">Ligase</keyword>
<dbReference type="AlphaFoldDB" id="A0A831PSA6"/>
<dbReference type="PANTHER" id="PTHR12835:SF5">
    <property type="entry name" value="BIOTIN--PROTEIN LIGASE"/>
    <property type="match status" value="1"/>
</dbReference>
<dbReference type="Pfam" id="PF03099">
    <property type="entry name" value="BPL_LplA_LipB"/>
    <property type="match status" value="1"/>
</dbReference>
<evidence type="ECO:0000256" key="1">
    <source>
        <dbReference type="ARBA" id="ARBA00022598"/>
    </source>
</evidence>
<dbReference type="EMBL" id="DSDK01000801">
    <property type="protein sequence ID" value="HDR52761.1"/>
    <property type="molecule type" value="Genomic_DNA"/>
</dbReference>
<proteinExistence type="predicted"/>
<gene>
    <name evidence="3" type="ORF">ENN90_14280</name>
</gene>
<reference evidence="3" key="1">
    <citation type="journal article" date="2020" name="mSystems">
        <title>Genome- and Community-Level Interaction Insights into Carbon Utilization and Element Cycling Functions of Hydrothermarchaeota in Hydrothermal Sediment.</title>
        <authorList>
            <person name="Zhou Z."/>
            <person name="Liu Y."/>
            <person name="Xu W."/>
            <person name="Pan J."/>
            <person name="Luo Z.H."/>
            <person name="Li M."/>
        </authorList>
    </citation>
    <scope>NUCLEOTIDE SEQUENCE [LARGE SCALE GENOMIC DNA]</scope>
    <source>
        <strain evidence="3">SpSt-1217</strain>
    </source>
</reference>
<dbReference type="InterPro" id="IPR004408">
    <property type="entry name" value="Biotin_CoA_COase_ligase"/>
</dbReference>
<dbReference type="GO" id="GO:0005737">
    <property type="term" value="C:cytoplasm"/>
    <property type="evidence" value="ECO:0007669"/>
    <property type="project" value="TreeGrafter"/>
</dbReference>
<dbReference type="SUPFAM" id="SSF55681">
    <property type="entry name" value="Class II aaRS and biotin synthetases"/>
    <property type="match status" value="1"/>
</dbReference>
<comment type="caution">
    <text evidence="3">The sequence shown here is derived from an EMBL/GenBank/DDBJ whole genome shotgun (WGS) entry which is preliminary data.</text>
</comment>
<dbReference type="InterPro" id="IPR004143">
    <property type="entry name" value="BPL_LPL_catalytic"/>
</dbReference>
<accession>A0A831PSA6</accession>
<feature type="domain" description="BPL/LPL catalytic" evidence="2">
    <location>
        <begin position="1"/>
        <end position="147"/>
    </location>
</feature>
<dbReference type="PANTHER" id="PTHR12835">
    <property type="entry name" value="BIOTIN PROTEIN LIGASE"/>
    <property type="match status" value="1"/>
</dbReference>
<dbReference type="PROSITE" id="PS51733">
    <property type="entry name" value="BPL_LPL_CATALYTIC"/>
    <property type="match status" value="1"/>
</dbReference>
<evidence type="ECO:0000313" key="3">
    <source>
        <dbReference type="EMBL" id="HDR52761.1"/>
    </source>
</evidence>
<dbReference type="Proteomes" id="UP000886047">
    <property type="component" value="Unassembled WGS sequence"/>
</dbReference>
<dbReference type="NCBIfam" id="TIGR00121">
    <property type="entry name" value="birA_ligase"/>
    <property type="match status" value="1"/>
</dbReference>
<dbReference type="InterPro" id="IPR045864">
    <property type="entry name" value="aa-tRNA-synth_II/BPL/LPL"/>
</dbReference>
<evidence type="ECO:0000259" key="2">
    <source>
        <dbReference type="PROSITE" id="PS51733"/>
    </source>
</evidence>
<protein>
    <submittedName>
        <fullName evidence="3">Biotin--[acetyl-CoA-carboxylase] ligase</fullName>
        <ecNumber evidence="3">6.3.4.15</ecNumber>
    </submittedName>
</protein>